<protein>
    <recommendedName>
        <fullName evidence="4">Nephrocystin 3-like N-terminal domain-containing protein</fullName>
    </recommendedName>
</protein>
<evidence type="ECO:0000256" key="1">
    <source>
        <dbReference type="ARBA" id="ARBA00022737"/>
    </source>
</evidence>
<proteinExistence type="predicted"/>
<keyword evidence="3" id="KW-0472">Membrane</keyword>
<keyword evidence="1" id="KW-0677">Repeat</keyword>
<evidence type="ECO:0000313" key="6">
    <source>
        <dbReference type="Proteomes" id="UP000078559"/>
    </source>
</evidence>
<feature type="domain" description="Nephrocystin 3-like N-terminal" evidence="4">
    <location>
        <begin position="92"/>
        <end position="213"/>
    </location>
</feature>
<dbReference type="Pfam" id="PF24883">
    <property type="entry name" value="NPHP3_N"/>
    <property type="match status" value="1"/>
</dbReference>
<keyword evidence="6" id="KW-1185">Reference proteome</keyword>
<dbReference type="PANTHER" id="PTHR10039">
    <property type="entry name" value="AMELOGENIN"/>
    <property type="match status" value="1"/>
</dbReference>
<keyword evidence="3" id="KW-0812">Transmembrane</keyword>
<feature type="region of interest" description="Disordered" evidence="2">
    <location>
        <begin position="717"/>
        <end position="748"/>
    </location>
</feature>
<gene>
    <name evidence="5" type="ORF">VM1G_07420</name>
</gene>
<evidence type="ECO:0000256" key="3">
    <source>
        <dbReference type="SAM" id="Phobius"/>
    </source>
</evidence>
<keyword evidence="3" id="KW-1133">Transmembrane helix</keyword>
<accession>A0A194W649</accession>
<reference evidence="5" key="1">
    <citation type="submission" date="2014-12" db="EMBL/GenBank/DDBJ databases">
        <title>Genome Sequence of Valsa Canker Pathogens Uncovers a Specific Adaption of Colonization on Woody Bark.</title>
        <authorList>
            <person name="Yin Z."/>
            <person name="Liu H."/>
            <person name="Gao X."/>
            <person name="Li Z."/>
            <person name="Song N."/>
            <person name="Ke X."/>
            <person name="Dai Q."/>
            <person name="Wu Y."/>
            <person name="Sun Y."/>
            <person name="Xu J.-R."/>
            <person name="Kang Z.K."/>
            <person name="Wang L."/>
            <person name="Huang L."/>
        </authorList>
    </citation>
    <scope>NUCLEOTIDE SEQUENCE [LARGE SCALE GENOMIC DNA]</scope>
    <source>
        <strain evidence="5">03-8</strain>
    </source>
</reference>
<dbReference type="OrthoDB" id="4741884at2759"/>
<organism evidence="5 6">
    <name type="scientific">Cytospora mali</name>
    <name type="common">Apple Valsa canker fungus</name>
    <name type="synonym">Valsa mali</name>
    <dbReference type="NCBI Taxonomy" id="578113"/>
    <lineage>
        <taxon>Eukaryota</taxon>
        <taxon>Fungi</taxon>
        <taxon>Dikarya</taxon>
        <taxon>Ascomycota</taxon>
        <taxon>Pezizomycotina</taxon>
        <taxon>Sordariomycetes</taxon>
        <taxon>Sordariomycetidae</taxon>
        <taxon>Diaporthales</taxon>
        <taxon>Cytosporaceae</taxon>
        <taxon>Cytospora</taxon>
    </lineage>
</organism>
<feature type="compositionally biased region" description="Polar residues" evidence="2">
    <location>
        <begin position="720"/>
        <end position="748"/>
    </location>
</feature>
<evidence type="ECO:0000313" key="5">
    <source>
        <dbReference type="EMBL" id="KUI71954.1"/>
    </source>
</evidence>
<dbReference type="AlphaFoldDB" id="A0A194W649"/>
<feature type="transmembrane region" description="Helical" evidence="3">
    <location>
        <begin position="43"/>
        <end position="64"/>
    </location>
</feature>
<dbReference type="InterPro" id="IPR056884">
    <property type="entry name" value="NPHP3-like_N"/>
</dbReference>
<evidence type="ECO:0000259" key="4">
    <source>
        <dbReference type="Pfam" id="PF24883"/>
    </source>
</evidence>
<dbReference type="Proteomes" id="UP000078559">
    <property type="component" value="Chromosome 8"/>
</dbReference>
<evidence type="ECO:0000256" key="2">
    <source>
        <dbReference type="SAM" id="MobiDB-lite"/>
    </source>
</evidence>
<dbReference type="EMBL" id="CM003105">
    <property type="protein sequence ID" value="KUI71954.1"/>
    <property type="molecule type" value="Genomic_DNA"/>
</dbReference>
<sequence length="748" mass="84389">MANLTNPWVHVPVLEVNGTGPSNSSNSTAPSVPGGIGGYVHSYILILVAAGVLIFIGLCLIPIGKRVRRHYHKKIDHAGDIAVSVTRPQRRGKSVLCSYAIETISKEEPKPATSYIYLKYGKERSKCQIAQTLASQLLGHVLREQSGVEVAVLSLLSQSSLVAGNLYELIRLLVKQCSSVYFFVEGLNEISSPRAAPSEMRKQELDRLTINLRSTIKFLAEMTQDQTTHVRLWCSSQNTTPVVDRMQGLKAAEMIIHKAHVERDVLTYLEDVRKQAIDRLSDPFDKTKVTLGLMAQAGSNFRWAYMMAKSIRACKVPKDLVQKVLHSLPRDLRTSYRHRLEELQVLDRQDLEDRNPPLSMNILSILAYARRPLALSELQEALSIINAPASKDKGAFQAQDLEPDIMIQREAQSLFVVGHFMNSFDANEAIGPRPPSYGRLMKRNIPEWFRKCDEGRLLVADYEIFISEWSKFLQMGVTNYMNGEIERCLWGALGQRNFLWKFGSEAEQNKSYLLGDIPASTTIRNDQCFYETICGDGKRVSVWRLSTPDYQDCSKPSTSRVTLIRDMWYIDGRRPPLPYGSQETINIDPTSIGWDLYDPCRSRSFPLVLSSGCSLARVPLVADCLHGLNVRIGAVEFFRNRLNGEWVPETRETTVQDGRIVSGRPSNPYWDDIIIRGPFKVRSRRILLVDELQSMKKPSCRARNGLGCGFVSEAEDTRRPFSQNDDSEYSDSSAKVTNMDQLRLSAQN</sequence>
<name>A0A194W649_CYTMA</name>